<dbReference type="PANTHER" id="PTHR33178">
    <property type="match status" value="1"/>
</dbReference>
<dbReference type="InterPro" id="IPR011008">
    <property type="entry name" value="Dimeric_a/b-barrel"/>
</dbReference>
<evidence type="ECO:0000313" key="4">
    <source>
        <dbReference type="Proteomes" id="UP000053557"/>
    </source>
</evidence>
<dbReference type="InterPro" id="IPR044662">
    <property type="entry name" value="HS1/DABB1-like"/>
</dbReference>
<gene>
    <name evidence="3" type="ORF">ATW55_12640</name>
</gene>
<keyword evidence="4" id="KW-1185">Reference proteome</keyword>
<sequence>MIEHVVLLAWKEDTPRTEQERLLRELLALKEKIPGILSVSGGANFSARSQGYHHGFIVTFKDRASLDAYGPHAEHQRVVAQLQPVLQSILVLDFERATE</sequence>
<name>A0A101XT82_9BACL</name>
<organism evidence="3 4">
    <name type="scientific">Ferroacidibacillus organovorans</name>
    <dbReference type="NCBI Taxonomy" id="1765683"/>
    <lineage>
        <taxon>Bacteria</taxon>
        <taxon>Bacillati</taxon>
        <taxon>Bacillota</taxon>
        <taxon>Bacilli</taxon>
        <taxon>Bacillales</taxon>
        <taxon>Alicyclobacillaceae</taxon>
        <taxon>Ferroacidibacillus</taxon>
    </lineage>
</organism>
<dbReference type="InterPro" id="IPR013097">
    <property type="entry name" value="Dabb"/>
</dbReference>
<dbReference type="EMBL" id="LPVJ01000006">
    <property type="protein sequence ID" value="KUO97149.1"/>
    <property type="molecule type" value="Genomic_DNA"/>
</dbReference>
<accession>A0A101XT82</accession>
<comment type="caution">
    <text evidence="3">The sequence shown here is derived from an EMBL/GenBank/DDBJ whole genome shotgun (WGS) entry which is preliminary data.</text>
</comment>
<dbReference type="PROSITE" id="PS51502">
    <property type="entry name" value="S_R_A_B_BARREL"/>
    <property type="match status" value="1"/>
</dbReference>
<dbReference type="Pfam" id="PF07876">
    <property type="entry name" value="Dabb"/>
    <property type="match status" value="1"/>
</dbReference>
<feature type="domain" description="Stress-response A/B barrel" evidence="2">
    <location>
        <begin position="2"/>
        <end position="94"/>
    </location>
</feature>
<dbReference type="OrthoDB" id="9808130at2"/>
<dbReference type="SMART" id="SM00886">
    <property type="entry name" value="Dabb"/>
    <property type="match status" value="1"/>
</dbReference>
<comment type="subunit">
    <text evidence="1">Homodimer.</text>
</comment>
<dbReference type="Proteomes" id="UP000053557">
    <property type="component" value="Unassembled WGS sequence"/>
</dbReference>
<dbReference type="AlphaFoldDB" id="A0A101XT82"/>
<reference evidence="3 4" key="1">
    <citation type="submission" date="2015-12" db="EMBL/GenBank/DDBJ databases">
        <title>Draft genome sequence of Acidibacillus ferrooxidans ITV001, isolated from a chalcopyrite acid mine drainage site in Brazil.</title>
        <authorList>
            <person name="Dall'Agnol H."/>
            <person name="Nancucheo I."/>
            <person name="Johnson B."/>
            <person name="Oliveira R."/>
            <person name="Leite L."/>
            <person name="Pylro V."/>
            <person name="Nunes G.L."/>
            <person name="Tzotzos G."/>
            <person name="Fernandes G.R."/>
            <person name="Dutra J."/>
            <person name="Orellana S.C."/>
            <person name="Oliveira G."/>
        </authorList>
    </citation>
    <scope>NUCLEOTIDE SEQUENCE [LARGE SCALE GENOMIC DNA]</scope>
    <source>
        <strain evidence="4">ITV01</strain>
    </source>
</reference>
<dbReference type="RefSeq" id="WP_067711700.1">
    <property type="nucleotide sequence ID" value="NZ_LPVJ01000006.1"/>
</dbReference>
<protein>
    <recommendedName>
        <fullName evidence="2">Stress-response A/B barrel domain-containing protein</fullName>
    </recommendedName>
</protein>
<evidence type="ECO:0000256" key="1">
    <source>
        <dbReference type="ARBA" id="ARBA00011738"/>
    </source>
</evidence>
<proteinExistence type="predicted"/>
<evidence type="ECO:0000259" key="2">
    <source>
        <dbReference type="PROSITE" id="PS51502"/>
    </source>
</evidence>
<evidence type="ECO:0000313" key="3">
    <source>
        <dbReference type="EMBL" id="KUO97149.1"/>
    </source>
</evidence>
<dbReference type="PANTHER" id="PTHR33178:SF10">
    <property type="entry name" value="STRESS-RESPONSE A_B BARREL DOMAIN-CONTAINING PROTEIN"/>
    <property type="match status" value="1"/>
</dbReference>
<dbReference type="Gene3D" id="3.30.70.100">
    <property type="match status" value="1"/>
</dbReference>
<dbReference type="SUPFAM" id="SSF54909">
    <property type="entry name" value="Dimeric alpha+beta barrel"/>
    <property type="match status" value="1"/>
</dbReference>